<dbReference type="PANTHER" id="PTHR35128">
    <property type="entry name" value="SECRETION-REGULATING GUANINE NUCLEOTIDE EXCHANGE FACTOR"/>
    <property type="match status" value="1"/>
</dbReference>
<dbReference type="EMBL" id="LFYR01000981">
    <property type="protein sequence ID" value="KMZ66269.1"/>
    <property type="molecule type" value="Genomic_DNA"/>
</dbReference>
<comment type="caution">
    <text evidence="2">The sequence shown here is derived from an EMBL/GenBank/DDBJ whole genome shotgun (WGS) entry which is preliminary data.</text>
</comment>
<dbReference type="SUPFAM" id="SSF53474">
    <property type="entry name" value="alpha/beta-Hydrolases"/>
    <property type="match status" value="1"/>
</dbReference>
<dbReference type="Proteomes" id="UP000036987">
    <property type="component" value="Unassembled WGS sequence"/>
</dbReference>
<accession>A0A0K9PBD0</accession>
<dbReference type="InterPro" id="IPR029058">
    <property type="entry name" value="AB_hydrolase_fold"/>
</dbReference>
<organism evidence="2 3">
    <name type="scientific">Zostera marina</name>
    <name type="common">Eelgrass</name>
    <dbReference type="NCBI Taxonomy" id="29655"/>
    <lineage>
        <taxon>Eukaryota</taxon>
        <taxon>Viridiplantae</taxon>
        <taxon>Streptophyta</taxon>
        <taxon>Embryophyta</taxon>
        <taxon>Tracheophyta</taxon>
        <taxon>Spermatophyta</taxon>
        <taxon>Magnoliopsida</taxon>
        <taxon>Liliopsida</taxon>
        <taxon>Zosteraceae</taxon>
        <taxon>Zostera</taxon>
    </lineage>
</organism>
<keyword evidence="1" id="KW-0472">Membrane</keyword>
<dbReference type="PANTHER" id="PTHR35128:SF1">
    <property type="entry name" value="SECRETION-REGULATING GUANINE NUCLEOTIDE EXCHANGE FACTOR"/>
    <property type="match status" value="1"/>
</dbReference>
<keyword evidence="3" id="KW-1185">Reference proteome</keyword>
<dbReference type="Gene3D" id="3.40.50.1820">
    <property type="entry name" value="alpha/beta hydrolase"/>
    <property type="match status" value="1"/>
</dbReference>
<protein>
    <submittedName>
        <fullName evidence="2">Uncharacterized protein</fullName>
    </submittedName>
</protein>
<reference evidence="3" key="1">
    <citation type="journal article" date="2016" name="Nature">
        <title>The genome of the seagrass Zostera marina reveals angiosperm adaptation to the sea.</title>
        <authorList>
            <person name="Olsen J.L."/>
            <person name="Rouze P."/>
            <person name="Verhelst B."/>
            <person name="Lin Y.-C."/>
            <person name="Bayer T."/>
            <person name="Collen J."/>
            <person name="Dattolo E."/>
            <person name="De Paoli E."/>
            <person name="Dittami S."/>
            <person name="Maumus F."/>
            <person name="Michel G."/>
            <person name="Kersting A."/>
            <person name="Lauritano C."/>
            <person name="Lohaus R."/>
            <person name="Toepel M."/>
            <person name="Tonon T."/>
            <person name="Vanneste K."/>
            <person name="Amirebrahimi M."/>
            <person name="Brakel J."/>
            <person name="Bostroem C."/>
            <person name="Chovatia M."/>
            <person name="Grimwood J."/>
            <person name="Jenkins J.W."/>
            <person name="Jueterbock A."/>
            <person name="Mraz A."/>
            <person name="Stam W.T."/>
            <person name="Tice H."/>
            <person name="Bornberg-Bauer E."/>
            <person name="Green P.J."/>
            <person name="Pearson G.A."/>
            <person name="Procaccini G."/>
            <person name="Duarte C.M."/>
            <person name="Schmutz J."/>
            <person name="Reusch T.B.H."/>
            <person name="Van de Peer Y."/>
        </authorList>
    </citation>
    <scope>NUCLEOTIDE SEQUENCE [LARGE SCALE GENOMIC DNA]</scope>
    <source>
        <strain evidence="3">cv. Finnish</strain>
    </source>
</reference>
<evidence type="ECO:0000256" key="1">
    <source>
        <dbReference type="SAM" id="Phobius"/>
    </source>
</evidence>
<evidence type="ECO:0000313" key="3">
    <source>
        <dbReference type="Proteomes" id="UP000036987"/>
    </source>
</evidence>
<dbReference type="AlphaFoldDB" id="A0A0K9PBD0"/>
<dbReference type="OrthoDB" id="10022521at2759"/>
<sequence length="351" mass="39769">MPQIEPRQRGTMRACRRKPPILYLPIVLSIIAVFWTVLRFIHISNGGGGGGGEVNLRSDNNHPTVQYIDHTVVIWQIPDSSRAVLFVAHGCGGHPGHYWDRSPTCPNCVGMPEERLLVREALHLRYAVIGISSLGKCWSFGKEVTTVNQIIGGWIETHPELNNLPVFGLGASSGGQFLSILATKMKFRAITLVVAQGLFKSMSDVVFSDYSPTLFVHMPKDGARMRMITKHMELLSKKGVEVREIRCMEFPITPHLLSDRIPGLDKGFSIKLFRMFGELGFIDDDGYMKKDGRKTPWKESMAKFIPDTDRYGSVFRHIQTELNLAFAYHEMTSLEMNTIFQWFQQHMDSRI</sequence>
<evidence type="ECO:0000313" key="2">
    <source>
        <dbReference type="EMBL" id="KMZ66269.1"/>
    </source>
</evidence>
<name>A0A0K9PBD0_ZOSMR</name>
<gene>
    <name evidence="2" type="ORF">ZOSMA_2G02800</name>
</gene>
<keyword evidence="1" id="KW-1133">Transmembrane helix</keyword>
<feature type="transmembrane region" description="Helical" evidence="1">
    <location>
        <begin position="21"/>
        <end position="38"/>
    </location>
</feature>
<dbReference type="OMA" id="SKMLMKN"/>
<keyword evidence="1" id="KW-0812">Transmembrane</keyword>
<proteinExistence type="predicted"/>